<dbReference type="Gene3D" id="1.20.144.10">
    <property type="entry name" value="Phosphatidic acid phosphatase type 2/haloperoxidase"/>
    <property type="match status" value="1"/>
</dbReference>
<feature type="transmembrane region" description="Helical" evidence="1">
    <location>
        <begin position="332"/>
        <end position="350"/>
    </location>
</feature>
<dbReference type="RefSeq" id="WP_090669163.1">
    <property type="nucleotide sequence ID" value="NZ_FNIT01000001.1"/>
</dbReference>
<dbReference type="AlphaFoldDB" id="A0A1H0DKY1"/>
<evidence type="ECO:0000259" key="2">
    <source>
        <dbReference type="Pfam" id="PF14378"/>
    </source>
</evidence>
<dbReference type="Proteomes" id="UP000198793">
    <property type="component" value="Unassembled WGS sequence"/>
</dbReference>
<evidence type="ECO:0000256" key="1">
    <source>
        <dbReference type="SAM" id="Phobius"/>
    </source>
</evidence>
<dbReference type="OrthoDB" id="9816314at2"/>
<dbReference type="GO" id="GO:0016020">
    <property type="term" value="C:membrane"/>
    <property type="evidence" value="ECO:0007669"/>
    <property type="project" value="UniProtKB-SubCell"/>
</dbReference>
<feature type="transmembrane region" description="Helical" evidence="1">
    <location>
        <begin position="166"/>
        <end position="194"/>
    </location>
</feature>
<evidence type="ECO:0000313" key="4">
    <source>
        <dbReference type="Proteomes" id="UP000198793"/>
    </source>
</evidence>
<feature type="transmembrane region" description="Helical" evidence="1">
    <location>
        <begin position="63"/>
        <end position="83"/>
    </location>
</feature>
<feature type="transmembrane region" description="Helical" evidence="1">
    <location>
        <begin position="206"/>
        <end position="225"/>
    </location>
</feature>
<evidence type="ECO:0000313" key="3">
    <source>
        <dbReference type="EMBL" id="SDN70753.1"/>
    </source>
</evidence>
<feature type="transmembrane region" description="Helical" evidence="1">
    <location>
        <begin position="111"/>
        <end position="128"/>
    </location>
</feature>
<keyword evidence="1" id="KW-0472">Membrane</keyword>
<feature type="transmembrane region" description="Helical" evidence="1">
    <location>
        <begin position="33"/>
        <end position="51"/>
    </location>
</feature>
<organism evidence="3 4">
    <name type="scientific">Aureimonas jatrophae</name>
    <dbReference type="NCBI Taxonomy" id="1166073"/>
    <lineage>
        <taxon>Bacteria</taxon>
        <taxon>Pseudomonadati</taxon>
        <taxon>Pseudomonadota</taxon>
        <taxon>Alphaproteobacteria</taxon>
        <taxon>Hyphomicrobiales</taxon>
        <taxon>Aurantimonadaceae</taxon>
        <taxon>Aureimonas</taxon>
    </lineage>
</organism>
<accession>A0A1H0DKY1</accession>
<dbReference type="STRING" id="1166073.SAMN05192530_101838"/>
<gene>
    <name evidence="3" type="ORF">SAMN05192530_101838</name>
</gene>
<sequence>MIPASSIPVAGSRSGFRLDWGLLKYGLRRDAPIHMVVLMFAAVLWPFIGAHPMEWLLTLISRFTNFLLLSLVTAIALRFCVYVSHLRPASPIRQLVADAGEGMRDGFLERWLPLALTSAIFMVCFAQFKANIPELTDGFPWDATLAAWDRSLHFGRQPWEWLQPLLGWPVVTFLINLNYNMWFFFMWGMFFVFAAQASGATGRTRFLLTFFLTWAIAGNLLALTLSSAGPCYYALTVGGADPYAGLMAYLRQADTVFPIWALDVQDILWAHYQSGDADLGISAMPSLHNAMAFLMVLASRDLHPRLRPWLVAHMVLVFVGSIHLGWHYALDAYVSFAVTGAIWLAVTPFARRWDARFATAAV</sequence>
<keyword evidence="1" id="KW-0812">Transmembrane</keyword>
<protein>
    <submittedName>
        <fullName evidence="3">PAP2 superfamily protein</fullName>
    </submittedName>
</protein>
<dbReference type="Pfam" id="PF14378">
    <property type="entry name" value="PAP2_3"/>
    <property type="match status" value="1"/>
</dbReference>
<name>A0A1H0DKY1_9HYPH</name>
<keyword evidence="1" id="KW-1133">Transmembrane helix</keyword>
<dbReference type="EMBL" id="FNIT01000001">
    <property type="protein sequence ID" value="SDN70753.1"/>
    <property type="molecule type" value="Genomic_DNA"/>
</dbReference>
<feature type="domain" description="Inositolphosphotransferase Aur1/Ipt1" evidence="2">
    <location>
        <begin position="144"/>
        <end position="344"/>
    </location>
</feature>
<dbReference type="InterPro" id="IPR026841">
    <property type="entry name" value="Aur1/Ipt1"/>
</dbReference>
<keyword evidence="4" id="KW-1185">Reference proteome</keyword>
<reference evidence="3 4" key="1">
    <citation type="submission" date="2016-10" db="EMBL/GenBank/DDBJ databases">
        <authorList>
            <person name="de Groot N.N."/>
        </authorList>
    </citation>
    <scope>NUCLEOTIDE SEQUENCE [LARGE SCALE GENOMIC DNA]</scope>
    <source>
        <strain evidence="4">L7-484,KACC 16230,DSM 25025</strain>
    </source>
</reference>
<proteinExistence type="predicted"/>